<keyword evidence="4" id="KW-1185">Reference proteome</keyword>
<sequence>MYLKHVVGTAAILAIAMAAPVSAHEEISPPRLIWFFLSEGVKQGLGMRPAWEAWSKVPKDVPAAAQGAGDCEVLRRDDSISVMRPMEIVRPGKYCLDRDYEFACSPSAHDCAGRMIDIRASNVDLDFRGHTLRMSGTRRYRGVWGTGQKIRVHNGRIEGAGAGVTLMDRGSSPGNAYPDMPVDTDDVFSDTGFVVENMQFSGVLSAIEIAGSGNLVRDNRIDAMLDATTAGGPPFALLSYGPFARIVRNTFHLRELTPGWSGHAMYLRSADGTQVGDNTVSVDGACAGTVGIGLSRSRDIVLHRNQLDTEKMTDLDWRSSLDSAAMNGVKSGAQRAGAGQGCPEVAGKPANS</sequence>
<comment type="caution">
    <text evidence="3">The sequence shown here is derived from an EMBL/GenBank/DDBJ whole genome shotgun (WGS) entry which is preliminary data.</text>
</comment>
<dbReference type="SUPFAM" id="SSF51126">
    <property type="entry name" value="Pectin lyase-like"/>
    <property type="match status" value="1"/>
</dbReference>
<feature type="chain" id="PRO_5026053549" description="Right handed beta helix domain-containing protein" evidence="2">
    <location>
        <begin position="24"/>
        <end position="352"/>
    </location>
</feature>
<evidence type="ECO:0000256" key="2">
    <source>
        <dbReference type="SAM" id="SignalP"/>
    </source>
</evidence>
<dbReference type="EMBL" id="WNWM01000002">
    <property type="protein sequence ID" value="MUI16537.1"/>
    <property type="molecule type" value="Genomic_DNA"/>
</dbReference>
<protein>
    <recommendedName>
        <fullName evidence="5">Right handed beta helix domain-containing protein</fullName>
    </recommendedName>
</protein>
<feature type="signal peptide" evidence="2">
    <location>
        <begin position="1"/>
        <end position="23"/>
    </location>
</feature>
<proteinExistence type="predicted"/>
<evidence type="ECO:0000256" key="1">
    <source>
        <dbReference type="SAM" id="MobiDB-lite"/>
    </source>
</evidence>
<gene>
    <name evidence="3" type="ORF">GJV26_29360</name>
</gene>
<dbReference type="InterPro" id="IPR011050">
    <property type="entry name" value="Pectin_lyase_fold/virulence"/>
</dbReference>
<dbReference type="OrthoDB" id="8760889at2"/>
<dbReference type="Gene3D" id="2.160.20.10">
    <property type="entry name" value="Single-stranded right-handed beta-helix, Pectin lyase-like"/>
    <property type="match status" value="1"/>
</dbReference>
<organism evidence="3 4">
    <name type="scientific">Pseudoduganella dura</name>
    <dbReference type="NCBI Taxonomy" id="321982"/>
    <lineage>
        <taxon>Bacteria</taxon>
        <taxon>Pseudomonadati</taxon>
        <taxon>Pseudomonadota</taxon>
        <taxon>Betaproteobacteria</taxon>
        <taxon>Burkholderiales</taxon>
        <taxon>Oxalobacteraceae</taxon>
        <taxon>Telluria group</taxon>
        <taxon>Pseudoduganella</taxon>
    </lineage>
</organism>
<reference evidence="3 4" key="1">
    <citation type="submission" date="2019-11" db="EMBL/GenBank/DDBJ databases">
        <title>Draft Genome Sequences of Six Type Strains of the Genus Massilia.</title>
        <authorList>
            <person name="Miess H."/>
            <person name="Frediansyah A."/>
            <person name="Goeker M."/>
            <person name="Gross H."/>
        </authorList>
    </citation>
    <scope>NUCLEOTIDE SEQUENCE [LARGE SCALE GENOMIC DNA]</scope>
    <source>
        <strain evidence="3 4">DSM 17513</strain>
    </source>
</reference>
<evidence type="ECO:0000313" key="4">
    <source>
        <dbReference type="Proteomes" id="UP000431684"/>
    </source>
</evidence>
<name>A0A6I3XIV7_9BURK</name>
<dbReference type="InterPro" id="IPR012334">
    <property type="entry name" value="Pectin_lyas_fold"/>
</dbReference>
<evidence type="ECO:0000313" key="3">
    <source>
        <dbReference type="EMBL" id="MUI16537.1"/>
    </source>
</evidence>
<dbReference type="Proteomes" id="UP000431684">
    <property type="component" value="Unassembled WGS sequence"/>
</dbReference>
<feature type="region of interest" description="Disordered" evidence="1">
    <location>
        <begin position="328"/>
        <end position="352"/>
    </location>
</feature>
<dbReference type="AlphaFoldDB" id="A0A6I3XIV7"/>
<evidence type="ECO:0008006" key="5">
    <source>
        <dbReference type="Google" id="ProtNLM"/>
    </source>
</evidence>
<accession>A0A6I3XIV7</accession>
<keyword evidence="2" id="KW-0732">Signal</keyword>
<dbReference type="RefSeq" id="WP_155712082.1">
    <property type="nucleotide sequence ID" value="NZ_BMWU01000045.1"/>
</dbReference>